<sequence>MQYSDDMVFNKGCKNRPIFPTDENISSAFEKDSDDVDADALTPQDSSTATTVQVPSKAPLTKKSRLDFMSKTQPLPLKSL</sequence>
<gene>
    <name evidence="2" type="ORF">OESDEN_02174</name>
</gene>
<dbReference type="Proteomes" id="UP000053660">
    <property type="component" value="Unassembled WGS sequence"/>
</dbReference>
<dbReference type="AlphaFoldDB" id="A0A0B1TJV7"/>
<reference evidence="2 3" key="1">
    <citation type="submission" date="2014-03" db="EMBL/GenBank/DDBJ databases">
        <title>Draft genome of the hookworm Oesophagostomum dentatum.</title>
        <authorList>
            <person name="Mitreva M."/>
        </authorList>
    </citation>
    <scope>NUCLEOTIDE SEQUENCE [LARGE SCALE GENOMIC DNA]</scope>
    <source>
        <strain evidence="2 3">OD-Hann</strain>
    </source>
</reference>
<protein>
    <submittedName>
        <fullName evidence="2">Uncharacterized protein</fullName>
    </submittedName>
</protein>
<feature type="compositionally biased region" description="Polar residues" evidence="1">
    <location>
        <begin position="43"/>
        <end position="54"/>
    </location>
</feature>
<evidence type="ECO:0000313" key="3">
    <source>
        <dbReference type="Proteomes" id="UP000053660"/>
    </source>
</evidence>
<dbReference type="EMBL" id="KN549390">
    <property type="protein sequence ID" value="KHJ97848.1"/>
    <property type="molecule type" value="Genomic_DNA"/>
</dbReference>
<evidence type="ECO:0000256" key="1">
    <source>
        <dbReference type="SAM" id="MobiDB-lite"/>
    </source>
</evidence>
<name>A0A0B1TJV7_OESDE</name>
<evidence type="ECO:0000313" key="2">
    <source>
        <dbReference type="EMBL" id="KHJ97848.1"/>
    </source>
</evidence>
<keyword evidence="3" id="KW-1185">Reference proteome</keyword>
<organism evidence="2 3">
    <name type="scientific">Oesophagostomum dentatum</name>
    <name type="common">Nodular worm</name>
    <dbReference type="NCBI Taxonomy" id="61180"/>
    <lineage>
        <taxon>Eukaryota</taxon>
        <taxon>Metazoa</taxon>
        <taxon>Ecdysozoa</taxon>
        <taxon>Nematoda</taxon>
        <taxon>Chromadorea</taxon>
        <taxon>Rhabditida</taxon>
        <taxon>Rhabditina</taxon>
        <taxon>Rhabditomorpha</taxon>
        <taxon>Strongyloidea</taxon>
        <taxon>Strongylidae</taxon>
        <taxon>Oesophagostomum</taxon>
    </lineage>
</organism>
<proteinExistence type="predicted"/>
<accession>A0A0B1TJV7</accession>
<feature type="region of interest" description="Disordered" evidence="1">
    <location>
        <begin position="32"/>
        <end position="80"/>
    </location>
</feature>